<reference evidence="1 2" key="1">
    <citation type="submission" date="2015-07" db="EMBL/GenBank/DDBJ databases">
        <authorList>
            <consortium name="Pathogen Informatics"/>
        </authorList>
    </citation>
    <scope>NUCLEOTIDE SEQUENCE [LARGE SCALE GENOMIC DNA]</scope>
    <source>
        <strain evidence="1 2">A316</strain>
    </source>
</reference>
<evidence type="ECO:0000313" key="2">
    <source>
        <dbReference type="Proteomes" id="UP000041770"/>
    </source>
</evidence>
<sequence length="62" mass="7004">MTLFTEAEIITNHQKLNTQTGHQQVTNKRVGIQLGKMMVEINAQQAINPEFAELHKLIAQTC</sequence>
<accession>A0A655YQI1</accession>
<dbReference type="EMBL" id="CWQY01000033">
    <property type="protein sequence ID" value="CSD16878.1"/>
    <property type="molecule type" value="Genomic_DNA"/>
</dbReference>
<proteinExistence type="predicted"/>
<organism evidence="1 2">
    <name type="scientific">Vibrio cholerae</name>
    <dbReference type="NCBI Taxonomy" id="666"/>
    <lineage>
        <taxon>Bacteria</taxon>
        <taxon>Pseudomonadati</taxon>
        <taxon>Pseudomonadota</taxon>
        <taxon>Gammaproteobacteria</taxon>
        <taxon>Vibrionales</taxon>
        <taxon>Vibrionaceae</taxon>
        <taxon>Vibrio</taxon>
    </lineage>
</organism>
<dbReference type="Proteomes" id="UP000041770">
    <property type="component" value="Unassembled WGS sequence"/>
</dbReference>
<gene>
    <name evidence="1" type="ORF">ERS013200_03404</name>
</gene>
<dbReference type="AlphaFoldDB" id="A0A655YQI1"/>
<protein>
    <submittedName>
        <fullName evidence="1">Uncharacterized protein</fullName>
    </submittedName>
</protein>
<evidence type="ECO:0000313" key="1">
    <source>
        <dbReference type="EMBL" id="CSD16878.1"/>
    </source>
</evidence>
<name>A0A655YQI1_VIBCL</name>